<keyword evidence="4" id="KW-1185">Reference proteome</keyword>
<dbReference type="EMBL" id="JACWEZ010000020">
    <property type="protein sequence ID" value="MBD1224584.1"/>
    <property type="molecule type" value="Genomic_DNA"/>
</dbReference>
<evidence type="ECO:0000313" key="3">
    <source>
        <dbReference type="Proteomes" id="UP000182945"/>
    </source>
</evidence>
<accession>A0AAC9J3R0</accession>
<dbReference type="AlphaFoldDB" id="A0AAC9J3R0"/>
<evidence type="ECO:0000313" key="4">
    <source>
        <dbReference type="Proteomes" id="UP000621631"/>
    </source>
</evidence>
<evidence type="ECO:0000313" key="1">
    <source>
        <dbReference type="EMBL" id="APC49190.1"/>
    </source>
</evidence>
<name>A0AAC9J3R0_VIRHA</name>
<dbReference type="Proteomes" id="UP000182945">
    <property type="component" value="Chromosome"/>
</dbReference>
<evidence type="ECO:0000313" key="2">
    <source>
        <dbReference type="EMBL" id="MBD1224584.1"/>
    </source>
</evidence>
<protein>
    <submittedName>
        <fullName evidence="1">Uncharacterized protein</fullName>
    </submittedName>
</protein>
<proteinExistence type="predicted"/>
<dbReference type="KEGG" id="vhl:BME96_13725"/>
<dbReference type="RefSeq" id="WP_019376042.1">
    <property type="nucleotide sequence ID" value="NZ_CP017962.1"/>
</dbReference>
<reference evidence="1 3" key="1">
    <citation type="submission" date="2016-11" db="EMBL/GenBank/DDBJ databases">
        <title>Complete genome sequencing of Virgibacillus halodenitrificans PDB-F2.</title>
        <authorList>
            <person name="Sun Z."/>
            <person name="Zhou Y."/>
            <person name="Li H."/>
        </authorList>
    </citation>
    <scope>NUCLEOTIDE SEQUENCE [LARGE SCALE GENOMIC DNA]</scope>
    <source>
        <strain evidence="1 3">PDB-F2</strain>
    </source>
</reference>
<reference evidence="2 4" key="2">
    <citation type="submission" date="2020-09" db="EMBL/GenBank/DDBJ databases">
        <title>Draft Genome Sequences of Oil-Oxidizing Bacteria Halomonas titanicae, Marinobacter lutaoensis, and Virgibacillus halodenitrificans Isolated from Highly Saline Environments.</title>
        <authorList>
            <person name="Grouzdev D.S."/>
            <person name="Sokolova D.S."/>
            <person name="Semenova E.M."/>
            <person name="Borzenkov I.A."/>
            <person name="Bidzhieva S.K."/>
            <person name="Poltaraus A.B."/>
            <person name="Nazina T.N."/>
        </authorList>
    </citation>
    <scope>NUCLEOTIDE SEQUENCE [LARGE SCALE GENOMIC DNA]</scope>
    <source>
        <strain evidence="2 4">VKM B-3472D</strain>
    </source>
</reference>
<dbReference type="GeneID" id="71515466"/>
<organism evidence="1 3">
    <name type="scientific">Virgibacillus halodenitrificans</name>
    <name type="common">Bacillus halodenitrificans</name>
    <dbReference type="NCBI Taxonomy" id="1482"/>
    <lineage>
        <taxon>Bacteria</taxon>
        <taxon>Bacillati</taxon>
        <taxon>Bacillota</taxon>
        <taxon>Bacilli</taxon>
        <taxon>Bacillales</taxon>
        <taxon>Bacillaceae</taxon>
        <taxon>Virgibacillus</taxon>
    </lineage>
</organism>
<gene>
    <name evidence="1" type="ORF">BME96_13725</name>
    <name evidence="2" type="ORF">IC602_18370</name>
</gene>
<sequence length="96" mass="11599">MGLLIDVLIFLFESYEFKKVTEEDIEKNIQQLKKKQWFQEFLQKGEIHDIVIHNTEVRKKIGKIKTNKLDNPFYEEKCRRKLERICEKKAKSLLVS</sequence>
<dbReference type="EMBL" id="CP017962">
    <property type="protein sequence ID" value="APC49190.1"/>
    <property type="molecule type" value="Genomic_DNA"/>
</dbReference>
<dbReference type="Proteomes" id="UP000621631">
    <property type="component" value="Unassembled WGS sequence"/>
</dbReference>